<reference evidence="1" key="2">
    <citation type="submission" date="2020-05" db="UniProtKB">
        <authorList>
            <consortium name="EnsemblMetazoa"/>
        </authorList>
    </citation>
    <scope>IDENTIFICATION</scope>
    <source>
        <strain evidence="1">IAEA</strain>
    </source>
</reference>
<sequence>MEQEIEIDLCRKCRSSTETIDYIIFGCATLSSTEYLDRHNLIRKIIQQALAKKHCTQIPQPSPVKEDENATMYWDTQVITHRTVNANKPNIVVVNWQNTVIAQTRCTNSRLQ</sequence>
<accession>A0A1B0BPZ3</accession>
<dbReference type="PANTHER" id="PTHR35450:SF2">
    <property type="entry name" value="REVERSE TRANSCRIPTASE DOMAIN-CONTAINING PROTEIN"/>
    <property type="match status" value="1"/>
</dbReference>
<dbReference type="EnsemblMetazoa" id="GPPI036912-RA">
    <property type="protein sequence ID" value="GPPI036912-PA"/>
    <property type="gene ID" value="GPPI036912"/>
</dbReference>
<name>A0A1B0BPZ3_9MUSC</name>
<dbReference type="AlphaFoldDB" id="A0A1B0BPZ3"/>
<dbReference type="VEuPathDB" id="VectorBase:GPPI036912"/>
<dbReference type="PANTHER" id="PTHR35450">
    <property type="entry name" value="REVERSE TRANSCRIPTASE DOMAIN-CONTAINING PROTEIN"/>
    <property type="match status" value="1"/>
</dbReference>
<keyword evidence="2" id="KW-1185">Reference proteome</keyword>
<protein>
    <submittedName>
        <fullName evidence="1">Uncharacterized protein</fullName>
    </submittedName>
</protein>
<reference evidence="2" key="1">
    <citation type="submission" date="2015-01" db="EMBL/GenBank/DDBJ databases">
        <authorList>
            <person name="Aksoy S."/>
            <person name="Warren W."/>
            <person name="Wilson R.K."/>
        </authorList>
    </citation>
    <scope>NUCLEOTIDE SEQUENCE [LARGE SCALE GENOMIC DNA]</scope>
    <source>
        <strain evidence="2">IAEA</strain>
    </source>
</reference>
<dbReference type="EMBL" id="JXJN01018258">
    <property type="status" value="NOT_ANNOTATED_CDS"/>
    <property type="molecule type" value="Genomic_DNA"/>
</dbReference>
<organism evidence="1 2">
    <name type="scientific">Glossina palpalis gambiensis</name>
    <dbReference type="NCBI Taxonomy" id="67801"/>
    <lineage>
        <taxon>Eukaryota</taxon>
        <taxon>Metazoa</taxon>
        <taxon>Ecdysozoa</taxon>
        <taxon>Arthropoda</taxon>
        <taxon>Hexapoda</taxon>
        <taxon>Insecta</taxon>
        <taxon>Pterygota</taxon>
        <taxon>Neoptera</taxon>
        <taxon>Endopterygota</taxon>
        <taxon>Diptera</taxon>
        <taxon>Brachycera</taxon>
        <taxon>Muscomorpha</taxon>
        <taxon>Hippoboscoidea</taxon>
        <taxon>Glossinidae</taxon>
        <taxon>Glossina</taxon>
    </lineage>
</organism>
<dbReference type="Proteomes" id="UP000092460">
    <property type="component" value="Unassembled WGS sequence"/>
</dbReference>
<dbReference type="STRING" id="67801.A0A1B0BPZ3"/>
<evidence type="ECO:0000313" key="2">
    <source>
        <dbReference type="Proteomes" id="UP000092460"/>
    </source>
</evidence>
<proteinExistence type="predicted"/>
<evidence type="ECO:0000313" key="1">
    <source>
        <dbReference type="EnsemblMetazoa" id="GPPI036912-PA"/>
    </source>
</evidence>